<dbReference type="Pfam" id="PF03734">
    <property type="entry name" value="YkuD"/>
    <property type="match status" value="1"/>
</dbReference>
<proteinExistence type="predicted"/>
<dbReference type="PANTHER" id="PTHR30582:SF33">
    <property type="entry name" value="EXPORTED PROTEIN"/>
    <property type="match status" value="1"/>
</dbReference>
<reference evidence="8 9" key="1">
    <citation type="submission" date="2019-03" db="EMBL/GenBank/DDBJ databases">
        <title>Genomic Encyclopedia of Type Strains, Phase IV (KMG-IV): sequencing the most valuable type-strain genomes for metagenomic binning, comparative biology and taxonomic classification.</title>
        <authorList>
            <person name="Goeker M."/>
        </authorList>
    </citation>
    <scope>NUCLEOTIDE SEQUENCE [LARGE SCALE GENOMIC DNA]</scope>
    <source>
        <strain evidence="8 9">DSM 100556</strain>
    </source>
</reference>
<dbReference type="UniPathway" id="UPA00219"/>
<dbReference type="GO" id="GO:0071972">
    <property type="term" value="F:peptidoglycan L,D-transpeptidase activity"/>
    <property type="evidence" value="ECO:0007669"/>
    <property type="project" value="TreeGrafter"/>
</dbReference>
<keyword evidence="9" id="KW-1185">Reference proteome</keyword>
<feature type="active site" description="Nucleophile" evidence="6">
    <location>
        <position position="446"/>
    </location>
</feature>
<dbReference type="SUPFAM" id="SSF141523">
    <property type="entry name" value="L,D-transpeptidase catalytic domain-like"/>
    <property type="match status" value="1"/>
</dbReference>
<dbReference type="STRING" id="1469948.GCA_000732725_01016"/>
<comment type="caution">
    <text evidence="8">The sequence shown here is derived from an EMBL/GenBank/DDBJ whole genome shotgun (WGS) entry which is preliminary data.</text>
</comment>
<evidence type="ECO:0000256" key="4">
    <source>
        <dbReference type="ARBA" id="ARBA00022984"/>
    </source>
</evidence>
<dbReference type="AlphaFoldDB" id="A0A4R1R368"/>
<dbReference type="Gene3D" id="3.10.20.800">
    <property type="match status" value="1"/>
</dbReference>
<dbReference type="GO" id="GO:0071555">
    <property type="term" value="P:cell wall organization"/>
    <property type="evidence" value="ECO:0007669"/>
    <property type="project" value="UniProtKB-UniRule"/>
</dbReference>
<dbReference type="GO" id="GO:0008360">
    <property type="term" value="P:regulation of cell shape"/>
    <property type="evidence" value="ECO:0007669"/>
    <property type="project" value="UniProtKB-UniRule"/>
</dbReference>
<name>A0A4R1R368_9FIRM</name>
<evidence type="ECO:0000256" key="1">
    <source>
        <dbReference type="ARBA" id="ARBA00004752"/>
    </source>
</evidence>
<dbReference type="PANTHER" id="PTHR30582">
    <property type="entry name" value="L,D-TRANSPEPTIDASE"/>
    <property type="match status" value="1"/>
</dbReference>
<gene>
    <name evidence="8" type="ORF">EDD76_10342</name>
</gene>
<dbReference type="Proteomes" id="UP000295718">
    <property type="component" value="Unassembled WGS sequence"/>
</dbReference>
<dbReference type="InterPro" id="IPR050979">
    <property type="entry name" value="LD-transpeptidase"/>
</dbReference>
<comment type="pathway">
    <text evidence="1 6">Cell wall biogenesis; peptidoglycan biosynthesis.</text>
</comment>
<dbReference type="InterPro" id="IPR038063">
    <property type="entry name" value="Transpep_catalytic_dom"/>
</dbReference>
<keyword evidence="5 6" id="KW-0961">Cell wall biogenesis/degradation</keyword>
<evidence type="ECO:0000256" key="5">
    <source>
        <dbReference type="ARBA" id="ARBA00023316"/>
    </source>
</evidence>
<organism evidence="8 9">
    <name type="scientific">Kineothrix alysoides</name>
    <dbReference type="NCBI Taxonomy" id="1469948"/>
    <lineage>
        <taxon>Bacteria</taxon>
        <taxon>Bacillati</taxon>
        <taxon>Bacillota</taxon>
        <taxon>Clostridia</taxon>
        <taxon>Lachnospirales</taxon>
        <taxon>Lachnospiraceae</taxon>
        <taxon>Kineothrix</taxon>
    </lineage>
</organism>
<dbReference type="SUPFAM" id="SSF143985">
    <property type="entry name" value="L,D-transpeptidase pre-catalytic domain-like"/>
    <property type="match status" value="1"/>
</dbReference>
<feature type="active site" description="Proton donor/acceptor" evidence="6">
    <location>
        <position position="425"/>
    </location>
</feature>
<dbReference type="CDD" id="cd16913">
    <property type="entry name" value="YkuD_like"/>
    <property type="match status" value="1"/>
</dbReference>
<dbReference type="EMBL" id="SLUO01000003">
    <property type="protein sequence ID" value="TCL59854.1"/>
    <property type="molecule type" value="Genomic_DNA"/>
</dbReference>
<dbReference type="InterPro" id="IPR022029">
    <property type="entry name" value="YoaR-like_PG-bd"/>
</dbReference>
<keyword evidence="3 6" id="KW-0133">Cell shape</keyword>
<dbReference type="OrthoDB" id="3176960at2"/>
<evidence type="ECO:0000313" key="8">
    <source>
        <dbReference type="EMBL" id="TCL59854.1"/>
    </source>
</evidence>
<evidence type="ECO:0000313" key="9">
    <source>
        <dbReference type="Proteomes" id="UP000295718"/>
    </source>
</evidence>
<dbReference type="GO" id="GO:0018104">
    <property type="term" value="P:peptidoglycan-protein cross-linking"/>
    <property type="evidence" value="ECO:0007669"/>
    <property type="project" value="TreeGrafter"/>
</dbReference>
<evidence type="ECO:0000259" key="7">
    <source>
        <dbReference type="PROSITE" id="PS52029"/>
    </source>
</evidence>
<evidence type="ECO:0000256" key="6">
    <source>
        <dbReference type="PROSITE-ProRule" id="PRU01373"/>
    </source>
</evidence>
<dbReference type="InterPro" id="IPR038054">
    <property type="entry name" value="LD_TPept-like_central_sf"/>
</dbReference>
<dbReference type="InterPro" id="IPR005490">
    <property type="entry name" value="LD_TPept_cat_dom"/>
</dbReference>
<dbReference type="PROSITE" id="PS52029">
    <property type="entry name" value="LD_TPASE"/>
    <property type="match status" value="1"/>
</dbReference>
<dbReference type="RefSeq" id="WP_031389761.1">
    <property type="nucleotide sequence ID" value="NZ_JPNB01000001.1"/>
</dbReference>
<sequence length="471" mass="53141">MMKSGANKKAARGIAAALSAVIFLVLAAYMGLAEYYEGGFSYGTWINGIYCTGKTVEEVNGELLKSCSYKGLQVFDKDGYSYEISAEDIGFAFDFEEALRIYLNKQNPYLWIDNLLVSKERTLIPVISYEPEKLEMALLRISLFADTTAKEDREVYIIKTFQGYELVDERTRVLNKQKAKEAIEAALNSFAQEVYLEGDGCYEDLPLTQQMSETLSLWEKIKAFQSCSIIYKFGDEQVPINASVVCDWIAAGEDGSFLLDEAGNLETDDTKIEEFVESLADQYDTVGGTRHFKATRGETVTVEGGIYGNKLDRKAEKEYLKKAFRDEVSEIHTPQYVQKAWQQGMDDIGTTYIEIDMTKQMMYYYKDGRLEIETAVVTGNTGRRMGTPSGVNYVYAKQENRTLRGPGYAAHVNYWMPVKGNIGIHDASWRSEYGGEIYQTNGSHGCINTPYDKMSELYETAEVGTPVVMFY</sequence>
<dbReference type="GO" id="GO:0005576">
    <property type="term" value="C:extracellular region"/>
    <property type="evidence" value="ECO:0007669"/>
    <property type="project" value="TreeGrafter"/>
</dbReference>
<feature type="domain" description="L,D-TPase catalytic" evidence="7">
    <location>
        <begin position="351"/>
        <end position="470"/>
    </location>
</feature>
<dbReference type="GO" id="GO:0016740">
    <property type="term" value="F:transferase activity"/>
    <property type="evidence" value="ECO:0007669"/>
    <property type="project" value="UniProtKB-KW"/>
</dbReference>
<evidence type="ECO:0000256" key="3">
    <source>
        <dbReference type="ARBA" id="ARBA00022960"/>
    </source>
</evidence>
<accession>A0A4R1R368</accession>
<dbReference type="Pfam" id="PF12229">
    <property type="entry name" value="PG_binding_4"/>
    <property type="match status" value="1"/>
</dbReference>
<keyword evidence="2" id="KW-0808">Transferase</keyword>
<keyword evidence="4 6" id="KW-0573">Peptidoglycan synthesis</keyword>
<evidence type="ECO:0000256" key="2">
    <source>
        <dbReference type="ARBA" id="ARBA00022679"/>
    </source>
</evidence>
<dbReference type="Gene3D" id="2.40.440.10">
    <property type="entry name" value="L,D-transpeptidase catalytic domain-like"/>
    <property type="match status" value="1"/>
</dbReference>
<protein>
    <submittedName>
        <fullName evidence="8">Peptidoglycan transpeptidase (ErfK-YbiS-YhnG family)</fullName>
    </submittedName>
</protein>